<evidence type="ECO:0000259" key="5">
    <source>
        <dbReference type="Pfam" id="PF22692"/>
    </source>
</evidence>
<dbReference type="PROSITE" id="PS00588">
    <property type="entry name" value="FLAGELLA_BB_ROD"/>
    <property type="match status" value="1"/>
</dbReference>
<dbReference type="EMBL" id="BDJL01000132">
    <property type="protein sequence ID" value="GAV26178.1"/>
    <property type="molecule type" value="Genomic_DNA"/>
</dbReference>
<dbReference type="PANTHER" id="PTHR30435:SF19">
    <property type="entry name" value="FLAGELLAR BASAL-BODY ROD PROTEIN FLGG"/>
    <property type="match status" value="1"/>
</dbReference>
<comment type="caution">
    <text evidence="6">The sequence shown here is derived from an EMBL/GenBank/DDBJ whole genome shotgun (WGS) entry which is preliminary data.</text>
</comment>
<name>A0A1L8D4U4_9THEO</name>
<evidence type="ECO:0000313" key="6">
    <source>
        <dbReference type="EMBL" id="GAV26178.1"/>
    </source>
</evidence>
<keyword evidence="2" id="KW-0975">Bacterial flagellum</keyword>
<evidence type="ECO:0000256" key="2">
    <source>
        <dbReference type="RuleBase" id="RU362116"/>
    </source>
</evidence>
<sequence>MLRGIYISATGLKAGLKQLDTIANNIANINTVGYRADITVNSGFEEKILNYAGKEVGMLEYGVNSDINYLDLSSGKFVPTGRNLDFALVGNGFFVVETPAGLRYTRAGDFQVNRDGYLCLPNGSRVLGEKGPIKIDNEELYVEKDGRIYNKERSRYIDRLRVVEPVDPVGLEKVGGNFFVTAANNLRPGNALVLQGYLEQSNVDPNREYPALLESLRYLQSNARGLKVQDELLSKAVNDLGKVR</sequence>
<evidence type="ECO:0000259" key="4">
    <source>
        <dbReference type="Pfam" id="PF06429"/>
    </source>
</evidence>
<keyword evidence="7" id="KW-1185">Reference proteome</keyword>
<dbReference type="Pfam" id="PF00460">
    <property type="entry name" value="Flg_bb_rod"/>
    <property type="match status" value="1"/>
</dbReference>
<dbReference type="InterPro" id="IPR020013">
    <property type="entry name" value="Flagellar_FlgE/F/G"/>
</dbReference>
<dbReference type="InterPro" id="IPR019776">
    <property type="entry name" value="Flagellar_basal_body_rod_CS"/>
</dbReference>
<reference evidence="7" key="1">
    <citation type="submission" date="2016-12" db="EMBL/GenBank/DDBJ databases">
        <title>Draft Genome Sequences od Carboxydothermus pertinax and islandicus, Hydrogenogenic Carboxydotrophic Bacteria.</title>
        <authorList>
            <person name="Fukuyama Y."/>
            <person name="Ohmae K."/>
            <person name="Yoneda Y."/>
            <person name="Yoshida T."/>
            <person name="Sako Y."/>
        </authorList>
    </citation>
    <scope>NUCLEOTIDE SEQUENCE [LARGE SCALE GENOMIC DNA]</scope>
    <source>
        <strain evidence="7">SET</strain>
    </source>
</reference>
<evidence type="ECO:0000313" key="7">
    <source>
        <dbReference type="Proteomes" id="UP000187338"/>
    </source>
</evidence>
<evidence type="ECO:0000256" key="1">
    <source>
        <dbReference type="ARBA" id="ARBA00009677"/>
    </source>
</evidence>
<dbReference type="AlphaFoldDB" id="A0A1L8D4U4"/>
<dbReference type="NCBIfam" id="TIGR03506">
    <property type="entry name" value="FlgEFG_subfam"/>
    <property type="match status" value="1"/>
</dbReference>
<dbReference type="InterPro" id="IPR010930">
    <property type="entry name" value="Flg_bb/hook_C_dom"/>
</dbReference>
<dbReference type="Proteomes" id="UP000187338">
    <property type="component" value="Unassembled WGS sequence"/>
</dbReference>
<gene>
    <name evidence="6" type="ORF">ciss_21110</name>
</gene>
<organism evidence="6 7">
    <name type="scientific">Carboxydothermus islandicus</name>
    <dbReference type="NCBI Taxonomy" id="661089"/>
    <lineage>
        <taxon>Bacteria</taxon>
        <taxon>Bacillati</taxon>
        <taxon>Bacillota</taxon>
        <taxon>Clostridia</taxon>
        <taxon>Thermoanaerobacterales</taxon>
        <taxon>Thermoanaerobacteraceae</taxon>
        <taxon>Carboxydothermus</taxon>
    </lineage>
</organism>
<dbReference type="SUPFAM" id="SSF117143">
    <property type="entry name" value="Flagellar hook protein flgE"/>
    <property type="match status" value="1"/>
</dbReference>
<dbReference type="InterPro" id="IPR053967">
    <property type="entry name" value="LlgE_F_G-like_D1"/>
</dbReference>
<proteinExistence type="inferred from homology"/>
<evidence type="ECO:0000259" key="3">
    <source>
        <dbReference type="Pfam" id="PF00460"/>
    </source>
</evidence>
<dbReference type="PANTHER" id="PTHR30435">
    <property type="entry name" value="FLAGELLAR PROTEIN"/>
    <property type="match status" value="1"/>
</dbReference>
<dbReference type="GO" id="GO:0009425">
    <property type="term" value="C:bacterial-type flagellum basal body"/>
    <property type="evidence" value="ECO:0007669"/>
    <property type="project" value="UniProtKB-SubCell"/>
</dbReference>
<dbReference type="RefSeq" id="WP_075866343.1">
    <property type="nucleotide sequence ID" value="NZ_BDJL01000132.1"/>
</dbReference>
<feature type="domain" description="Flagellar hook protein FlgE/F/G-like D1" evidence="5">
    <location>
        <begin position="87"/>
        <end position="148"/>
    </location>
</feature>
<feature type="domain" description="Flagellar basal-body/hook protein C-terminal" evidence="4">
    <location>
        <begin position="195"/>
        <end position="238"/>
    </location>
</feature>
<dbReference type="Pfam" id="PF22692">
    <property type="entry name" value="LlgE_F_G_D1"/>
    <property type="match status" value="1"/>
</dbReference>
<dbReference type="InterPro" id="IPR037925">
    <property type="entry name" value="FlgE/F/G-like"/>
</dbReference>
<dbReference type="OrthoDB" id="9804559at2"/>
<comment type="subcellular location">
    <subcellularLocation>
        <location evidence="2">Bacterial flagellum basal body</location>
    </subcellularLocation>
</comment>
<accession>A0A1L8D4U4</accession>
<dbReference type="GO" id="GO:0071978">
    <property type="term" value="P:bacterial-type flagellum-dependent swarming motility"/>
    <property type="evidence" value="ECO:0007669"/>
    <property type="project" value="TreeGrafter"/>
</dbReference>
<protein>
    <submittedName>
        <fullName evidence="6">Uncharacterized protein</fullName>
    </submittedName>
</protein>
<dbReference type="InterPro" id="IPR001444">
    <property type="entry name" value="Flag_bb_rod_N"/>
</dbReference>
<comment type="similarity">
    <text evidence="1 2">Belongs to the flagella basal body rod proteins family.</text>
</comment>
<dbReference type="STRING" id="661089.ciss_21110"/>
<dbReference type="Pfam" id="PF06429">
    <property type="entry name" value="Flg_bbr_C"/>
    <property type="match status" value="1"/>
</dbReference>
<feature type="domain" description="Flagellar basal body rod protein N-terminal" evidence="3">
    <location>
        <begin position="5"/>
        <end position="35"/>
    </location>
</feature>